<organism evidence="2 3">
    <name type="scientific">Trifolium pratense</name>
    <name type="common">Red clover</name>
    <dbReference type="NCBI Taxonomy" id="57577"/>
    <lineage>
        <taxon>Eukaryota</taxon>
        <taxon>Viridiplantae</taxon>
        <taxon>Streptophyta</taxon>
        <taxon>Embryophyta</taxon>
        <taxon>Tracheophyta</taxon>
        <taxon>Spermatophyta</taxon>
        <taxon>Magnoliopsida</taxon>
        <taxon>eudicotyledons</taxon>
        <taxon>Gunneridae</taxon>
        <taxon>Pentapetalae</taxon>
        <taxon>rosids</taxon>
        <taxon>fabids</taxon>
        <taxon>Fabales</taxon>
        <taxon>Fabaceae</taxon>
        <taxon>Papilionoideae</taxon>
        <taxon>50 kb inversion clade</taxon>
        <taxon>NPAAA clade</taxon>
        <taxon>Hologalegina</taxon>
        <taxon>IRL clade</taxon>
        <taxon>Trifolieae</taxon>
        <taxon>Trifolium</taxon>
    </lineage>
</organism>
<dbReference type="Proteomes" id="UP000236291">
    <property type="component" value="Unassembled WGS sequence"/>
</dbReference>
<evidence type="ECO:0000313" key="3">
    <source>
        <dbReference type="Proteomes" id="UP000236291"/>
    </source>
</evidence>
<dbReference type="STRING" id="57577.A0A2K3LYZ0"/>
<keyword evidence="1" id="KW-0732">Signal</keyword>
<accession>A0A2K3LYZ0</accession>
<proteinExistence type="predicted"/>
<gene>
    <name evidence="2" type="ORF">L195_g039780</name>
</gene>
<protein>
    <submittedName>
        <fullName evidence="2">Protein TRANPARENT TESTA 12-like</fullName>
    </submittedName>
</protein>
<dbReference type="EMBL" id="ASHM01044797">
    <property type="protein sequence ID" value="PNX83733.1"/>
    <property type="molecule type" value="Genomic_DNA"/>
</dbReference>
<dbReference type="ExpressionAtlas" id="A0A2K3LYZ0">
    <property type="expression patterns" value="baseline"/>
</dbReference>
<feature type="signal peptide" evidence="1">
    <location>
        <begin position="1"/>
        <end position="21"/>
    </location>
</feature>
<name>A0A2K3LYZ0_TRIPR</name>
<reference evidence="2 3" key="2">
    <citation type="journal article" date="2017" name="Front. Plant Sci.">
        <title>Gene Classification and Mining of Molecular Markers Useful in Red Clover (Trifolium pratense) Breeding.</title>
        <authorList>
            <person name="Istvanek J."/>
            <person name="Dluhosova J."/>
            <person name="Dluhos P."/>
            <person name="Patkova L."/>
            <person name="Nedelnik J."/>
            <person name="Repkova J."/>
        </authorList>
    </citation>
    <scope>NUCLEOTIDE SEQUENCE [LARGE SCALE GENOMIC DNA]</scope>
    <source>
        <strain evidence="3">cv. Tatra</strain>
        <tissue evidence="2">Young leaves</tissue>
    </source>
</reference>
<feature type="chain" id="PRO_5014383581" evidence="1">
    <location>
        <begin position="22"/>
        <end position="49"/>
    </location>
</feature>
<reference evidence="2 3" key="1">
    <citation type="journal article" date="2014" name="Am. J. Bot.">
        <title>Genome assembly and annotation for red clover (Trifolium pratense; Fabaceae).</title>
        <authorList>
            <person name="Istvanek J."/>
            <person name="Jaros M."/>
            <person name="Krenek A."/>
            <person name="Repkova J."/>
        </authorList>
    </citation>
    <scope>NUCLEOTIDE SEQUENCE [LARGE SCALE GENOMIC DNA]</scope>
    <source>
        <strain evidence="3">cv. Tatra</strain>
        <tissue evidence="2">Young leaves</tissue>
    </source>
</reference>
<comment type="caution">
    <text evidence="2">The sequence shown here is derived from an EMBL/GenBank/DDBJ whole genome shotgun (WGS) entry which is preliminary data.</text>
</comment>
<dbReference type="AlphaFoldDB" id="A0A2K3LYZ0"/>
<sequence>MMSGTILQTCVLLLIVYRTNWNKEASLAEDRIRNWGGGQQVTETNIVET</sequence>
<evidence type="ECO:0000313" key="2">
    <source>
        <dbReference type="EMBL" id="PNX83733.1"/>
    </source>
</evidence>
<evidence type="ECO:0000256" key="1">
    <source>
        <dbReference type="SAM" id="SignalP"/>
    </source>
</evidence>